<accession>A0A9D2A9A1</accession>
<dbReference type="EMBL" id="DXFP01000014">
    <property type="protein sequence ID" value="HIX01523.1"/>
    <property type="molecule type" value="Genomic_DNA"/>
</dbReference>
<evidence type="ECO:0000313" key="1">
    <source>
        <dbReference type="EMBL" id="HIX01523.1"/>
    </source>
</evidence>
<sequence>MDKDNTSFSTLEHSKEEEYGAGVNYYTKEELVLMLENSGFNVLKTERIGEKRELDYTLFLVEKRDK</sequence>
<protein>
    <submittedName>
        <fullName evidence="1">Uncharacterized protein</fullName>
    </submittedName>
</protein>
<dbReference type="AlphaFoldDB" id="A0A9D2A9A1"/>
<reference evidence="1" key="2">
    <citation type="submission" date="2021-04" db="EMBL/GenBank/DDBJ databases">
        <authorList>
            <person name="Gilroy R."/>
        </authorList>
    </citation>
    <scope>NUCLEOTIDE SEQUENCE</scope>
    <source>
        <strain evidence="1">6627</strain>
    </source>
</reference>
<evidence type="ECO:0000313" key="2">
    <source>
        <dbReference type="Proteomes" id="UP000823963"/>
    </source>
</evidence>
<gene>
    <name evidence="1" type="ORF">H9861_02080</name>
</gene>
<comment type="caution">
    <text evidence="1">The sequence shown here is derived from an EMBL/GenBank/DDBJ whole genome shotgun (WGS) entry which is preliminary data.</text>
</comment>
<reference evidence="1" key="1">
    <citation type="journal article" date="2021" name="PeerJ">
        <title>Extensive microbial diversity within the chicken gut microbiome revealed by metagenomics and culture.</title>
        <authorList>
            <person name="Gilroy R."/>
            <person name="Ravi A."/>
            <person name="Getino M."/>
            <person name="Pursley I."/>
            <person name="Horton D.L."/>
            <person name="Alikhan N.F."/>
            <person name="Baker D."/>
            <person name="Gharbi K."/>
            <person name="Hall N."/>
            <person name="Watson M."/>
            <person name="Adriaenssens E.M."/>
            <person name="Foster-Nyarko E."/>
            <person name="Jarju S."/>
            <person name="Secka A."/>
            <person name="Antonio M."/>
            <person name="Oren A."/>
            <person name="Chaudhuri R.R."/>
            <person name="La Ragione R."/>
            <person name="Hildebrand F."/>
            <person name="Pallen M.J."/>
        </authorList>
    </citation>
    <scope>NUCLEOTIDE SEQUENCE</scope>
    <source>
        <strain evidence="1">6627</strain>
    </source>
</reference>
<proteinExistence type="predicted"/>
<organism evidence="1 2">
    <name type="scientific">Candidatus Ligilactobacillus excrementigallinarum</name>
    <dbReference type="NCBI Taxonomy" id="2838641"/>
    <lineage>
        <taxon>Bacteria</taxon>
        <taxon>Bacillati</taxon>
        <taxon>Bacillota</taxon>
        <taxon>Bacilli</taxon>
        <taxon>Lactobacillales</taxon>
        <taxon>Lactobacillaceae</taxon>
        <taxon>Ligilactobacillus</taxon>
    </lineage>
</organism>
<name>A0A9D2A9A1_9LACO</name>
<dbReference type="Proteomes" id="UP000823963">
    <property type="component" value="Unassembled WGS sequence"/>
</dbReference>